<dbReference type="SUPFAM" id="SSF52091">
    <property type="entry name" value="SpoIIaa-like"/>
    <property type="match status" value="1"/>
</dbReference>
<dbReference type="NCBIfam" id="TIGR00377">
    <property type="entry name" value="ant_ant_sig"/>
    <property type="match status" value="1"/>
</dbReference>
<evidence type="ECO:0000256" key="1">
    <source>
        <dbReference type="ARBA" id="ARBA00009013"/>
    </source>
</evidence>
<dbReference type="Proteomes" id="UP000675554">
    <property type="component" value="Unassembled WGS sequence"/>
</dbReference>
<dbReference type="InterPro" id="IPR003658">
    <property type="entry name" value="Anti-sigma_ant"/>
</dbReference>
<feature type="domain" description="STAS" evidence="4">
    <location>
        <begin position="25"/>
        <end position="117"/>
    </location>
</feature>
<dbReference type="PANTHER" id="PTHR33495">
    <property type="entry name" value="ANTI-SIGMA FACTOR ANTAGONIST TM_1081-RELATED-RELATED"/>
    <property type="match status" value="1"/>
</dbReference>
<evidence type="ECO:0000259" key="4">
    <source>
        <dbReference type="PROSITE" id="PS50801"/>
    </source>
</evidence>
<dbReference type="InterPro" id="IPR036513">
    <property type="entry name" value="STAS_dom_sf"/>
</dbReference>
<gene>
    <name evidence="5" type="ORF">KDA82_25315</name>
</gene>
<comment type="caution">
    <text evidence="5">The sequence shown here is derived from an EMBL/GenBank/DDBJ whole genome shotgun (WGS) entry which is preliminary data.</text>
</comment>
<proteinExistence type="inferred from homology"/>
<reference evidence="5" key="1">
    <citation type="submission" date="2021-04" db="EMBL/GenBank/DDBJ databases">
        <title>Sequencing of actinobacteria type strains.</title>
        <authorList>
            <person name="Nguyen G.-S."/>
            <person name="Wentzel A."/>
        </authorList>
    </citation>
    <scope>NUCLEOTIDE SEQUENCE</scope>
    <source>
        <strain evidence="5">DSM 42095</strain>
    </source>
</reference>
<dbReference type="EMBL" id="JAGSMN010000627">
    <property type="protein sequence ID" value="MBR7676268.1"/>
    <property type="molecule type" value="Genomic_DNA"/>
</dbReference>
<dbReference type="InterPro" id="IPR002645">
    <property type="entry name" value="STAS_dom"/>
</dbReference>
<dbReference type="CDD" id="cd07043">
    <property type="entry name" value="STAS_anti-anti-sigma_factors"/>
    <property type="match status" value="1"/>
</dbReference>
<dbReference type="GO" id="GO:0043856">
    <property type="term" value="F:anti-sigma factor antagonist activity"/>
    <property type="evidence" value="ECO:0007669"/>
    <property type="project" value="InterPro"/>
</dbReference>
<organism evidence="5 6">
    <name type="scientific">Streptomyces daliensis</name>
    <dbReference type="NCBI Taxonomy" id="299421"/>
    <lineage>
        <taxon>Bacteria</taxon>
        <taxon>Bacillati</taxon>
        <taxon>Actinomycetota</taxon>
        <taxon>Actinomycetes</taxon>
        <taxon>Kitasatosporales</taxon>
        <taxon>Streptomycetaceae</taxon>
        <taxon>Streptomyces</taxon>
    </lineage>
</organism>
<comment type="similarity">
    <text evidence="1 2">Belongs to the anti-sigma-factor antagonist family.</text>
</comment>
<dbReference type="AlphaFoldDB" id="A0A8T4IX97"/>
<keyword evidence="6" id="KW-1185">Reference proteome</keyword>
<dbReference type="PANTHER" id="PTHR33495:SF2">
    <property type="entry name" value="ANTI-SIGMA FACTOR ANTAGONIST TM_1081-RELATED"/>
    <property type="match status" value="1"/>
</dbReference>
<dbReference type="Pfam" id="PF01740">
    <property type="entry name" value="STAS"/>
    <property type="match status" value="1"/>
</dbReference>
<feature type="region of interest" description="Disordered" evidence="3">
    <location>
        <begin position="134"/>
        <end position="178"/>
    </location>
</feature>
<evidence type="ECO:0000313" key="5">
    <source>
        <dbReference type="EMBL" id="MBR7676268.1"/>
    </source>
</evidence>
<name>A0A8T4IX97_9ACTN</name>
<dbReference type="PROSITE" id="PS50801">
    <property type="entry name" value="STAS"/>
    <property type="match status" value="1"/>
</dbReference>
<feature type="compositionally biased region" description="Low complexity" evidence="3">
    <location>
        <begin position="134"/>
        <end position="147"/>
    </location>
</feature>
<evidence type="ECO:0000313" key="6">
    <source>
        <dbReference type="Proteomes" id="UP000675554"/>
    </source>
</evidence>
<sequence>MRPEHRRTGGLSGAGSERIASGIHFSARVVQAGRVTTMRLQGEIDIVAVLELHPVLREFTSRPAPALAIDLRPVTFIDCTGLTMLVEIRRYASVRGARVGVVCDDPRALRTMAVVGLSTVLCPGPTPEAALAAERAGAPLPAGTGALRDTARDAGPAAKRPGTASSTDTKSTARRVTE</sequence>
<accession>A0A8T4IX97</accession>
<dbReference type="Gene3D" id="3.30.750.24">
    <property type="entry name" value="STAS domain"/>
    <property type="match status" value="1"/>
</dbReference>
<protein>
    <recommendedName>
        <fullName evidence="2">Anti-sigma factor antagonist</fullName>
    </recommendedName>
</protein>
<evidence type="ECO:0000256" key="2">
    <source>
        <dbReference type="RuleBase" id="RU003749"/>
    </source>
</evidence>
<evidence type="ECO:0000256" key="3">
    <source>
        <dbReference type="SAM" id="MobiDB-lite"/>
    </source>
</evidence>